<dbReference type="Proteomes" id="UP000820669">
    <property type="component" value="Unassembled WGS sequence"/>
</dbReference>
<name>A0ABX1S4Q8_9PSEU</name>
<gene>
    <name evidence="1" type="ORF">HF526_04420</name>
</gene>
<dbReference type="RefSeq" id="WP_169379947.1">
    <property type="nucleotide sequence ID" value="NZ_JAAXLA010000005.1"/>
</dbReference>
<evidence type="ECO:0000313" key="2">
    <source>
        <dbReference type="Proteomes" id="UP000820669"/>
    </source>
</evidence>
<proteinExistence type="predicted"/>
<reference evidence="1 2" key="1">
    <citation type="submission" date="2020-04" db="EMBL/GenBank/DDBJ databases">
        <authorList>
            <person name="Klaysubun C."/>
            <person name="Duangmal K."/>
            <person name="Lipun K."/>
        </authorList>
    </citation>
    <scope>NUCLEOTIDE SEQUENCE [LARGE SCALE GENOMIC DNA]</scope>
    <source>
        <strain evidence="1 2">K10HN5</strain>
    </source>
</reference>
<protein>
    <submittedName>
        <fullName evidence="1">Uncharacterized protein</fullName>
    </submittedName>
</protein>
<keyword evidence="2" id="KW-1185">Reference proteome</keyword>
<accession>A0ABX1S4Q8</accession>
<comment type="caution">
    <text evidence="1">The sequence shown here is derived from an EMBL/GenBank/DDBJ whole genome shotgun (WGS) entry which is preliminary data.</text>
</comment>
<sequence length="88" mass="9522">MTLVGRPVGSSASQIAVLRGDLGDDVARLVVEDCGVFKLAEELVVDVRDCPLFWVADIVAGSVRAHRQGEPSYHEPLRGFVEIIEVSC</sequence>
<dbReference type="EMBL" id="JAAXLA010000005">
    <property type="protein sequence ID" value="NMH96563.1"/>
    <property type="molecule type" value="Genomic_DNA"/>
</dbReference>
<organism evidence="1 2">
    <name type="scientific">Pseudonocardia acidicola</name>
    <dbReference type="NCBI Taxonomy" id="2724939"/>
    <lineage>
        <taxon>Bacteria</taxon>
        <taxon>Bacillati</taxon>
        <taxon>Actinomycetota</taxon>
        <taxon>Actinomycetes</taxon>
        <taxon>Pseudonocardiales</taxon>
        <taxon>Pseudonocardiaceae</taxon>
        <taxon>Pseudonocardia</taxon>
    </lineage>
</organism>
<evidence type="ECO:0000313" key="1">
    <source>
        <dbReference type="EMBL" id="NMH96563.1"/>
    </source>
</evidence>